<reference evidence="5" key="1">
    <citation type="journal article" date="2016" name="Nature">
        <title>The genome of the seagrass Zostera marina reveals angiosperm adaptation to the sea.</title>
        <authorList>
            <person name="Olsen J.L."/>
            <person name="Rouze P."/>
            <person name="Verhelst B."/>
            <person name="Lin Y.-C."/>
            <person name="Bayer T."/>
            <person name="Collen J."/>
            <person name="Dattolo E."/>
            <person name="De Paoli E."/>
            <person name="Dittami S."/>
            <person name="Maumus F."/>
            <person name="Michel G."/>
            <person name="Kersting A."/>
            <person name="Lauritano C."/>
            <person name="Lohaus R."/>
            <person name="Toepel M."/>
            <person name="Tonon T."/>
            <person name="Vanneste K."/>
            <person name="Amirebrahimi M."/>
            <person name="Brakel J."/>
            <person name="Bostroem C."/>
            <person name="Chovatia M."/>
            <person name="Grimwood J."/>
            <person name="Jenkins J.W."/>
            <person name="Jueterbock A."/>
            <person name="Mraz A."/>
            <person name="Stam W.T."/>
            <person name="Tice H."/>
            <person name="Bornberg-Bauer E."/>
            <person name="Green P.J."/>
            <person name="Pearson G.A."/>
            <person name="Procaccini G."/>
            <person name="Duarte C.M."/>
            <person name="Schmutz J."/>
            <person name="Reusch T.B.H."/>
            <person name="Van de Peer Y."/>
        </authorList>
    </citation>
    <scope>NUCLEOTIDE SEQUENCE [LARGE SCALE GENOMIC DNA]</scope>
    <source>
        <strain evidence="5">cv. Finnish</strain>
    </source>
</reference>
<evidence type="ECO:0000256" key="3">
    <source>
        <dbReference type="SAM" id="MobiDB-lite"/>
    </source>
</evidence>
<organism evidence="4 5">
    <name type="scientific">Zostera marina</name>
    <name type="common">Eelgrass</name>
    <dbReference type="NCBI Taxonomy" id="29655"/>
    <lineage>
        <taxon>Eukaryota</taxon>
        <taxon>Viridiplantae</taxon>
        <taxon>Streptophyta</taxon>
        <taxon>Embryophyta</taxon>
        <taxon>Tracheophyta</taxon>
        <taxon>Spermatophyta</taxon>
        <taxon>Magnoliopsida</taxon>
        <taxon>Liliopsida</taxon>
        <taxon>Zosteraceae</taxon>
        <taxon>Zostera</taxon>
    </lineage>
</organism>
<keyword evidence="2" id="KW-0963">Cytoplasm</keyword>
<dbReference type="Gene3D" id="1.20.5.340">
    <property type="match status" value="1"/>
</dbReference>
<comment type="caution">
    <text evidence="4">The sequence shown here is derived from an EMBL/GenBank/DDBJ whole genome shotgun (WGS) entry which is preliminary data.</text>
</comment>
<accession>A0A0K9P318</accession>
<dbReference type="InterPro" id="IPR028288">
    <property type="entry name" value="SCAR/WAVE_fam"/>
</dbReference>
<name>A0A0K9P318_ZOSMR</name>
<sequence length="830" mass="94038">MPIERHIIKNAYGLSDPKLYGVLVSNHSELLLDGVSMAGYVGVLRLLGDLAQFSSELFHDLQEQVISTFSRGHKLLLRVEKIELDLPQIEKSFISQTNHKIIKCSPGTEWHPKISLDRNIVSNIDMPRFVLDSFDVCRFPPQLSKLDQFDEAGDGACLKRFYDPTFFQSHFSLLLTSEFLSQQQNKTYKIKISGLHSRKHQSLEISNAKAKDNSILQDMTFEKPNCILALKRMKLKKRNLQYQRNNIRRSYIECVLADLDLDGIYFQLDESPQTDLIDSIILVPDIHDEIDADSEFDISDSDQKFYTDFKNGHEETDRIIRELDDYYKETYKDSFYYHKSEFCRSFDGSSDSGTDKISFESVVNIDFSSDVSYISDDDDDDIVKNTEPVNDYFEKKTEERSESCFSLMRFQKELSDDENKEQSFNSLSCNSFENCYSTDDNIGMKQSSIDMKSGNLNSEEGDGDSESLRLGLSLHNTIYSGLKETGYPQLEPDALSDTGVSEVSHGTDAFSDATEDDTTCLDLSTYQAGSVVRMKLHKQNSISSENKDIYKKCPNSVNVSNEDIHSFDCESEDSDIKSPQRDGKDSHVISDKFNQDLIDTSNFGVSDESRRMENEKTQNVTCNSFGEKEEIAHSFEDDVNCGFSNNQQVLPNNNPIFSLNSSDRSFNTEETKSLLVTTSETQILSISHDTSEIVKTKPVNLLPSRPVRIPGGVALPGMAELHKNTMQKVLQPQLSKPAVTPDDESLPIMNELNNTFKKVSHINPIVEKTMDIMLEQIKNKSFTLKPVAAQRPKMKGPMTNHNLAAIIEKARTIRQVTVGSDDDDGENWED</sequence>
<dbReference type="GO" id="GO:2000601">
    <property type="term" value="P:positive regulation of Arp2/3 complex-mediated actin nucleation"/>
    <property type="evidence" value="ECO:0000318"/>
    <property type="project" value="GO_Central"/>
</dbReference>
<keyword evidence="2" id="KW-0009">Actin-binding</keyword>
<gene>
    <name evidence="4" type="ORF">ZOSMA_40G00120</name>
</gene>
<dbReference type="EMBL" id="LFYR01001237">
    <property type="protein sequence ID" value="KMZ63384.1"/>
    <property type="molecule type" value="Genomic_DNA"/>
</dbReference>
<comment type="function">
    <text evidence="2">Involved in regulation of actin and microtubule organization. Part of a WAVE complex that activates the Arp2/3 complex.</text>
</comment>
<dbReference type="Proteomes" id="UP000036987">
    <property type="component" value="Unassembled WGS sequence"/>
</dbReference>
<dbReference type="PANTHER" id="PTHR12902">
    <property type="entry name" value="WASP-1"/>
    <property type="match status" value="1"/>
</dbReference>
<dbReference type="GO" id="GO:0003779">
    <property type="term" value="F:actin binding"/>
    <property type="evidence" value="ECO:0007669"/>
    <property type="project" value="UniProtKB-UniRule"/>
</dbReference>
<feature type="region of interest" description="Disordered" evidence="3">
    <location>
        <begin position="568"/>
        <end position="591"/>
    </location>
</feature>
<keyword evidence="5" id="KW-1185">Reference proteome</keyword>
<comment type="similarity">
    <text evidence="1 2">Belongs to the SCAR/WAVE family.</text>
</comment>
<dbReference type="GO" id="GO:0034237">
    <property type="term" value="F:protein kinase A regulatory subunit binding"/>
    <property type="evidence" value="ECO:0000318"/>
    <property type="project" value="GO_Central"/>
</dbReference>
<keyword evidence="2" id="KW-0206">Cytoskeleton</keyword>
<dbReference type="PANTHER" id="PTHR12902:SF1">
    <property type="entry name" value="WISKOTT-ALDRICH SYNDROME PROTEIN FAMILY MEMBER"/>
    <property type="match status" value="1"/>
</dbReference>
<dbReference type="GO" id="GO:0071933">
    <property type="term" value="F:Arp2/3 complex binding"/>
    <property type="evidence" value="ECO:0000318"/>
    <property type="project" value="GO_Central"/>
</dbReference>
<evidence type="ECO:0000313" key="5">
    <source>
        <dbReference type="Proteomes" id="UP000036987"/>
    </source>
</evidence>
<evidence type="ECO:0000256" key="1">
    <source>
        <dbReference type="ARBA" id="ARBA00006993"/>
    </source>
</evidence>
<dbReference type="GO" id="GO:0005856">
    <property type="term" value="C:cytoskeleton"/>
    <property type="evidence" value="ECO:0007669"/>
    <property type="project" value="UniProtKB-SubCell"/>
</dbReference>
<protein>
    <recommendedName>
        <fullName evidence="2">Protein SCAR</fullName>
    </recommendedName>
    <alternativeName>
        <fullName evidence="2">Protein WAVE</fullName>
    </alternativeName>
</protein>
<dbReference type="OrthoDB" id="1929108at2759"/>
<dbReference type="AlphaFoldDB" id="A0A0K9P318"/>
<dbReference type="GO" id="GO:0030036">
    <property type="term" value="P:actin cytoskeleton organization"/>
    <property type="evidence" value="ECO:0000318"/>
    <property type="project" value="GO_Central"/>
</dbReference>
<dbReference type="Gene3D" id="6.10.280.150">
    <property type="match status" value="1"/>
</dbReference>
<evidence type="ECO:0000256" key="2">
    <source>
        <dbReference type="RuleBase" id="RU367034"/>
    </source>
</evidence>
<evidence type="ECO:0000313" key="4">
    <source>
        <dbReference type="EMBL" id="KMZ63384.1"/>
    </source>
</evidence>
<comment type="subcellular location">
    <subcellularLocation>
        <location evidence="2">Cytoplasm</location>
        <location evidence="2">Cytoskeleton</location>
    </subcellularLocation>
</comment>
<dbReference type="STRING" id="29655.A0A0K9P318"/>
<proteinExistence type="inferred from homology"/>